<keyword evidence="2" id="KW-0812">Transmembrane</keyword>
<organism evidence="4 5">
    <name type="scientific">Dissophora globulifera</name>
    <dbReference type="NCBI Taxonomy" id="979702"/>
    <lineage>
        <taxon>Eukaryota</taxon>
        <taxon>Fungi</taxon>
        <taxon>Fungi incertae sedis</taxon>
        <taxon>Mucoromycota</taxon>
        <taxon>Mortierellomycotina</taxon>
        <taxon>Mortierellomycetes</taxon>
        <taxon>Mortierellales</taxon>
        <taxon>Mortierellaceae</taxon>
        <taxon>Dissophora</taxon>
    </lineage>
</organism>
<dbReference type="Pfam" id="PF24016">
    <property type="entry name" value="DUF7330"/>
    <property type="match status" value="1"/>
</dbReference>
<keyword evidence="2" id="KW-1133">Transmembrane helix</keyword>
<comment type="caution">
    <text evidence="4">The sequence shown here is derived from an EMBL/GenBank/DDBJ whole genome shotgun (WGS) entry which is preliminary data.</text>
</comment>
<keyword evidence="5" id="KW-1185">Reference proteome</keyword>
<dbReference type="OrthoDB" id="2370519at2759"/>
<feature type="compositionally biased region" description="Basic residues" evidence="1">
    <location>
        <begin position="82"/>
        <end position="91"/>
    </location>
</feature>
<evidence type="ECO:0000313" key="5">
    <source>
        <dbReference type="Proteomes" id="UP000738325"/>
    </source>
</evidence>
<feature type="region of interest" description="Disordered" evidence="1">
    <location>
        <begin position="80"/>
        <end position="101"/>
    </location>
</feature>
<reference evidence="4" key="1">
    <citation type="journal article" date="2020" name="Fungal Divers.">
        <title>Resolving the Mortierellaceae phylogeny through synthesis of multi-gene phylogenetics and phylogenomics.</title>
        <authorList>
            <person name="Vandepol N."/>
            <person name="Liber J."/>
            <person name="Desiro A."/>
            <person name="Na H."/>
            <person name="Kennedy M."/>
            <person name="Barry K."/>
            <person name="Grigoriev I.V."/>
            <person name="Miller A.N."/>
            <person name="O'Donnell K."/>
            <person name="Stajich J.E."/>
            <person name="Bonito G."/>
        </authorList>
    </citation>
    <scope>NUCLEOTIDE SEQUENCE</scope>
    <source>
        <strain evidence="4">REB-010B</strain>
    </source>
</reference>
<dbReference type="Proteomes" id="UP000738325">
    <property type="component" value="Unassembled WGS sequence"/>
</dbReference>
<feature type="region of interest" description="Disordered" evidence="1">
    <location>
        <begin position="458"/>
        <end position="477"/>
    </location>
</feature>
<protein>
    <recommendedName>
        <fullName evidence="3">DUF7330 domain-containing protein</fullName>
    </recommendedName>
</protein>
<sequence length="492" mass="54238">MTEKGAISIPIEERQPLLGDNVHDQRPARGCTRGIFCKRCVVGTHADSKKRFFLRRMIAGMLIVWIYYAIFGYRHSELDRHGGKHHHHHHHDHEGGHGHNNKCVRKDLVPWERGPSKFGTSAENISLRFGNGNMFSKVDVVSSGDVMSPMVLVNANVTKARRHCHHHDGHDDGVKDTVSTKQTQHLGLHIDVDEQDDEFSMTIWADDHLEPDHGRDHPDDPDNEHHRCSFCAGLEVVILLPESFTTFGRLFVEGVVMEFQARDLGRITFDTFSVSTTVGAILLQSDLVIATEIFAHSTTGTVEIASVTAPAGKPLKVKVTTTVGAIDVNAVLPRVVADAEDQSHEIDLSTVTGLVQIDVKAADEDILLTKKGAATVPGDAQIRASSDVGQIITTISLADDQLLFLNSKSTTGQIDTTVDDKFLGNIRVQTDMSRVDVFEAEDSKSEIEYEKNSKQLKVGHKHLKDNGDDSSDENDSDIVLRSGFGQVALTFV</sequence>
<gene>
    <name evidence="4" type="ORF">BGZ99_007124</name>
</gene>
<proteinExistence type="predicted"/>
<evidence type="ECO:0000313" key="4">
    <source>
        <dbReference type="EMBL" id="KAG0327694.1"/>
    </source>
</evidence>
<evidence type="ECO:0000259" key="3">
    <source>
        <dbReference type="Pfam" id="PF24016"/>
    </source>
</evidence>
<dbReference type="InterPro" id="IPR055754">
    <property type="entry name" value="DUF7330"/>
</dbReference>
<dbReference type="AlphaFoldDB" id="A0A9P6UYH6"/>
<name>A0A9P6UYH6_9FUNG</name>
<feature type="transmembrane region" description="Helical" evidence="2">
    <location>
        <begin position="53"/>
        <end position="71"/>
    </location>
</feature>
<accession>A0A9P6UYH6</accession>
<keyword evidence="2" id="KW-0472">Membrane</keyword>
<dbReference type="EMBL" id="JAAAIP010000050">
    <property type="protein sequence ID" value="KAG0327694.1"/>
    <property type="molecule type" value="Genomic_DNA"/>
</dbReference>
<evidence type="ECO:0000256" key="2">
    <source>
        <dbReference type="SAM" id="Phobius"/>
    </source>
</evidence>
<feature type="domain" description="DUF7330" evidence="3">
    <location>
        <begin position="330"/>
        <end position="491"/>
    </location>
</feature>
<evidence type="ECO:0000256" key="1">
    <source>
        <dbReference type="SAM" id="MobiDB-lite"/>
    </source>
</evidence>